<evidence type="ECO:0000259" key="1">
    <source>
        <dbReference type="Pfam" id="PF07398"/>
    </source>
</evidence>
<dbReference type="Pfam" id="PF07398">
    <property type="entry name" value="MDMPI_C"/>
    <property type="match status" value="1"/>
</dbReference>
<dbReference type="RefSeq" id="WP_160901091.1">
    <property type="nucleotide sequence ID" value="NZ_CP102850.1"/>
</dbReference>
<dbReference type="Proteomes" id="UP000475545">
    <property type="component" value="Unassembled WGS sequence"/>
</dbReference>
<dbReference type="GO" id="GO:0016853">
    <property type="term" value="F:isomerase activity"/>
    <property type="evidence" value="ECO:0007669"/>
    <property type="project" value="UniProtKB-KW"/>
</dbReference>
<evidence type="ECO:0000313" key="3">
    <source>
        <dbReference type="EMBL" id="MXP21037.1"/>
    </source>
</evidence>
<dbReference type="Gene3D" id="1.20.120.450">
    <property type="entry name" value="dinb family like domain"/>
    <property type="match status" value="1"/>
</dbReference>
<dbReference type="SUPFAM" id="SSF109854">
    <property type="entry name" value="DinB/YfiT-like putative metalloenzymes"/>
    <property type="match status" value="1"/>
</dbReference>
<accession>A0A6L7GNT6</accession>
<dbReference type="InterPro" id="IPR017517">
    <property type="entry name" value="Maleyloyr_isom"/>
</dbReference>
<comment type="caution">
    <text evidence="3">The sequence shown here is derived from an EMBL/GenBank/DDBJ whole genome shotgun (WGS) entry which is preliminary data.</text>
</comment>
<keyword evidence="3" id="KW-0413">Isomerase</keyword>
<gene>
    <name evidence="3" type="ORF">GIY30_06675</name>
</gene>
<keyword evidence="3" id="KW-0670">Pyruvate</keyword>
<proteinExistence type="predicted"/>
<dbReference type="Pfam" id="PF11716">
    <property type="entry name" value="MDMPI_N"/>
    <property type="match status" value="1"/>
</dbReference>
<sequence length="274" mass="29629">MAKTLLPVEPIVDALVAQWQTLDDVVSALGDDQWSADSILPGWSVADIVAHVIGTESILEGRDVTSTRDVSALDHVRNPIGELNERWLDHYRESSRADVMAALREIVGVRTDHLRATSQEQFDADALTPAGQDTYGRFMRIRVFDCWMHEIDLRDSTDGSTPSDEGPAAVALDEIAASLPFVVGKRAKTPKGSAVLFVLEGVGARRIRIYVDDRAAKVDQFPDGDASADVTLTLDSVDLARLAGGRTSADPSRVAITGDHEIGRAIVGALNYVI</sequence>
<dbReference type="SUPFAM" id="SSF55718">
    <property type="entry name" value="SCP-like"/>
    <property type="match status" value="1"/>
</dbReference>
<dbReference type="NCBIfam" id="TIGR03083">
    <property type="entry name" value="maleylpyruvate isomerase family mycothiol-dependent enzyme"/>
    <property type="match status" value="1"/>
</dbReference>
<dbReference type="InterPro" id="IPR010872">
    <property type="entry name" value="MDMPI_C-term_domain"/>
</dbReference>
<keyword evidence="4" id="KW-1185">Reference proteome</keyword>
<evidence type="ECO:0000313" key="4">
    <source>
        <dbReference type="Proteomes" id="UP000475545"/>
    </source>
</evidence>
<dbReference type="InterPro" id="IPR034660">
    <property type="entry name" value="DinB/YfiT-like"/>
</dbReference>
<reference evidence="3 4" key="1">
    <citation type="submission" date="2019-11" db="EMBL/GenBank/DDBJ databases">
        <title>Gordonia sp. nov., a novel actinobacterium isolated from mangrove soil in Hainan.</title>
        <authorList>
            <person name="Huang X."/>
            <person name="Xie Y."/>
            <person name="Chu X."/>
            <person name="Xiao K."/>
        </authorList>
    </citation>
    <scope>NUCLEOTIDE SEQUENCE [LARGE SCALE GENOMIC DNA]</scope>
    <source>
        <strain evidence="3 4">HNM0687</strain>
    </source>
</reference>
<dbReference type="InterPro" id="IPR036527">
    <property type="entry name" value="SCP2_sterol-bd_dom_sf"/>
</dbReference>
<dbReference type="AlphaFoldDB" id="A0A6L7GNT6"/>
<dbReference type="EMBL" id="WMBR01000001">
    <property type="protein sequence ID" value="MXP21037.1"/>
    <property type="molecule type" value="Genomic_DNA"/>
</dbReference>
<feature type="domain" description="Mycothiol-dependent maleylpyruvate isomerase metal-binding" evidence="2">
    <location>
        <begin position="17"/>
        <end position="154"/>
    </location>
</feature>
<protein>
    <submittedName>
        <fullName evidence="3">Maleylpyruvate isomerase family mycothiol-dependent enzyme</fullName>
    </submittedName>
</protein>
<name>A0A6L7GNT6_9ACTN</name>
<dbReference type="InterPro" id="IPR024344">
    <property type="entry name" value="MDMPI_metal-binding"/>
</dbReference>
<organism evidence="3 4">
    <name type="scientific">Gordonia mangrovi</name>
    <dbReference type="NCBI Taxonomy" id="2665643"/>
    <lineage>
        <taxon>Bacteria</taxon>
        <taxon>Bacillati</taxon>
        <taxon>Actinomycetota</taxon>
        <taxon>Actinomycetes</taxon>
        <taxon>Mycobacteriales</taxon>
        <taxon>Gordoniaceae</taxon>
        <taxon>Gordonia</taxon>
    </lineage>
</organism>
<dbReference type="GO" id="GO:0046872">
    <property type="term" value="F:metal ion binding"/>
    <property type="evidence" value="ECO:0007669"/>
    <property type="project" value="InterPro"/>
</dbReference>
<evidence type="ECO:0000259" key="2">
    <source>
        <dbReference type="Pfam" id="PF11716"/>
    </source>
</evidence>
<feature type="domain" description="MDMPI C-terminal" evidence="1">
    <location>
        <begin position="170"/>
        <end position="259"/>
    </location>
</feature>